<evidence type="ECO:0000256" key="6">
    <source>
        <dbReference type="ARBA" id="ARBA00023246"/>
    </source>
</evidence>
<comment type="caution">
    <text evidence="10">The sequence shown here is derived from an EMBL/GenBank/DDBJ whole genome shotgun (WGS) entry which is preliminary data.</text>
</comment>
<feature type="signal peptide" evidence="8">
    <location>
        <begin position="1"/>
        <end position="49"/>
    </location>
</feature>
<feature type="chain" id="PRO_5005535459" description="Platelet-derived growth factor (PDGF) family profile domain-containing protein" evidence="8">
    <location>
        <begin position="50"/>
        <end position="329"/>
    </location>
</feature>
<evidence type="ECO:0000313" key="10">
    <source>
        <dbReference type="EMBL" id="KNC25822.1"/>
    </source>
</evidence>
<comment type="similarity">
    <text evidence="2 7">Belongs to the PDGF/VEGF growth factor family.</text>
</comment>
<dbReference type="EMBL" id="JRES01001065">
    <property type="protein sequence ID" value="KNC25822.1"/>
    <property type="molecule type" value="Genomic_DNA"/>
</dbReference>
<dbReference type="GO" id="GO:0008083">
    <property type="term" value="F:growth factor activity"/>
    <property type="evidence" value="ECO:0007669"/>
    <property type="project" value="UniProtKB-KW"/>
</dbReference>
<accession>A0A0L0C0L7</accession>
<dbReference type="InterPro" id="IPR000072">
    <property type="entry name" value="PDGF/VEGF_dom"/>
</dbReference>
<keyword evidence="3" id="KW-0964">Secreted</keyword>
<protein>
    <recommendedName>
        <fullName evidence="9">Platelet-derived growth factor (PDGF) family profile domain-containing protein</fullName>
    </recommendedName>
</protein>
<dbReference type="GO" id="GO:0051781">
    <property type="term" value="P:positive regulation of cell division"/>
    <property type="evidence" value="ECO:0007669"/>
    <property type="project" value="UniProtKB-KW"/>
</dbReference>
<sequence>MSQIKTTSRYSSRRSSGITMSTNCQHPKMFYVLVLFTCSLLLCVHVAAGENDARFVYNKSKTDAATSAETTDTNVKLLEENETDPIPMDFYRQLNNITDISEFIEKFIDPESIDPQLGIHENLKRNVERAAVIRAKAANCIPENTVVDLTPINPKSNYFPRCTRVKRCGGCCSTQWMSCQATKTEIVNFQVYRYCYEEVKAKFCGFEVIPVEQHLECKCDCRKKPEDCNSYQRYQDCRCHCINDEAREKCLNLEHKIWDDENCRCVCKQNENCTTGSYYDENQCKCLLLNGNGEVDSGDIVVPPIVNNRRRFFVKPIEVEPDNSTIYEV</sequence>
<reference evidence="10 11" key="1">
    <citation type="journal article" date="2015" name="Nat. Commun.">
        <title>Lucilia cuprina genome unlocks parasitic fly biology to underpin future interventions.</title>
        <authorList>
            <person name="Anstead C.A."/>
            <person name="Korhonen P.K."/>
            <person name="Young N.D."/>
            <person name="Hall R.S."/>
            <person name="Jex A.R."/>
            <person name="Murali S.C."/>
            <person name="Hughes D.S."/>
            <person name="Lee S.F."/>
            <person name="Perry T."/>
            <person name="Stroehlein A.J."/>
            <person name="Ansell B.R."/>
            <person name="Breugelmans B."/>
            <person name="Hofmann A."/>
            <person name="Qu J."/>
            <person name="Dugan S."/>
            <person name="Lee S.L."/>
            <person name="Chao H."/>
            <person name="Dinh H."/>
            <person name="Han Y."/>
            <person name="Doddapaneni H.V."/>
            <person name="Worley K.C."/>
            <person name="Muzny D.M."/>
            <person name="Ioannidis P."/>
            <person name="Waterhouse R.M."/>
            <person name="Zdobnov E.M."/>
            <person name="James P.J."/>
            <person name="Bagnall N.H."/>
            <person name="Kotze A.C."/>
            <person name="Gibbs R.A."/>
            <person name="Richards S."/>
            <person name="Batterham P."/>
            <person name="Gasser R.B."/>
        </authorList>
    </citation>
    <scope>NUCLEOTIDE SEQUENCE [LARGE SCALE GENOMIC DNA]</scope>
    <source>
        <strain evidence="10 11">LS</strain>
        <tissue evidence="10">Full body</tissue>
    </source>
</reference>
<dbReference type="InterPro" id="IPR029034">
    <property type="entry name" value="Cystine-knot_cytokine"/>
</dbReference>
<evidence type="ECO:0000256" key="1">
    <source>
        <dbReference type="ARBA" id="ARBA00004613"/>
    </source>
</evidence>
<evidence type="ECO:0000256" key="3">
    <source>
        <dbReference type="ARBA" id="ARBA00022525"/>
    </source>
</evidence>
<dbReference type="GO" id="GO:0008284">
    <property type="term" value="P:positive regulation of cell population proliferation"/>
    <property type="evidence" value="ECO:0007669"/>
    <property type="project" value="TreeGrafter"/>
</dbReference>
<dbReference type="OMA" id="RCACKCR"/>
<evidence type="ECO:0000313" key="11">
    <source>
        <dbReference type="Proteomes" id="UP000037069"/>
    </source>
</evidence>
<gene>
    <name evidence="10" type="ORF">FF38_08159</name>
</gene>
<evidence type="ECO:0000256" key="2">
    <source>
        <dbReference type="ARBA" id="ARBA00006686"/>
    </source>
</evidence>
<organism evidence="10 11">
    <name type="scientific">Lucilia cuprina</name>
    <name type="common">Green bottle fly</name>
    <name type="synonym">Australian sheep blowfly</name>
    <dbReference type="NCBI Taxonomy" id="7375"/>
    <lineage>
        <taxon>Eukaryota</taxon>
        <taxon>Metazoa</taxon>
        <taxon>Ecdysozoa</taxon>
        <taxon>Arthropoda</taxon>
        <taxon>Hexapoda</taxon>
        <taxon>Insecta</taxon>
        <taxon>Pterygota</taxon>
        <taxon>Neoptera</taxon>
        <taxon>Endopterygota</taxon>
        <taxon>Diptera</taxon>
        <taxon>Brachycera</taxon>
        <taxon>Muscomorpha</taxon>
        <taxon>Oestroidea</taxon>
        <taxon>Calliphoridae</taxon>
        <taxon>Luciliinae</taxon>
        <taxon>Lucilia</taxon>
    </lineage>
</organism>
<dbReference type="STRING" id="7375.A0A0L0C0L7"/>
<dbReference type="Proteomes" id="UP000037069">
    <property type="component" value="Unassembled WGS sequence"/>
</dbReference>
<evidence type="ECO:0000256" key="5">
    <source>
        <dbReference type="ARBA" id="ARBA00023030"/>
    </source>
</evidence>
<dbReference type="PANTHER" id="PTHR11633">
    <property type="entry name" value="PLATELET-DERIVED GROWTH FACTOR"/>
    <property type="match status" value="1"/>
</dbReference>
<evidence type="ECO:0000256" key="7">
    <source>
        <dbReference type="RuleBase" id="RU003818"/>
    </source>
</evidence>
<evidence type="ECO:0000259" key="9">
    <source>
        <dbReference type="PROSITE" id="PS50278"/>
    </source>
</evidence>
<dbReference type="Gene3D" id="2.10.90.10">
    <property type="entry name" value="Cystine-knot cytokines"/>
    <property type="match status" value="1"/>
</dbReference>
<dbReference type="Pfam" id="PF03128">
    <property type="entry name" value="CXCXC"/>
    <property type="match status" value="1"/>
</dbReference>
<dbReference type="AlphaFoldDB" id="A0A0L0C0L7"/>
<dbReference type="GO" id="GO:0070851">
    <property type="term" value="F:growth factor receptor binding"/>
    <property type="evidence" value="ECO:0007669"/>
    <property type="project" value="TreeGrafter"/>
</dbReference>
<keyword evidence="11" id="KW-1185">Reference proteome</keyword>
<dbReference type="OrthoDB" id="8878063at2759"/>
<dbReference type="Pfam" id="PF00341">
    <property type="entry name" value="PDGF"/>
    <property type="match status" value="1"/>
</dbReference>
<name>A0A0L0C0L7_LUCCU</name>
<evidence type="ECO:0000256" key="8">
    <source>
        <dbReference type="SAM" id="SignalP"/>
    </source>
</evidence>
<dbReference type="SMART" id="SM00141">
    <property type="entry name" value="PDGF"/>
    <property type="match status" value="1"/>
</dbReference>
<keyword evidence="5 7" id="KW-0339">Growth factor</keyword>
<feature type="domain" description="Platelet-derived growth factor (PDGF) family profile" evidence="9">
    <location>
        <begin position="125"/>
        <end position="224"/>
    </location>
</feature>
<dbReference type="PROSITE" id="PS50278">
    <property type="entry name" value="PDGF_2"/>
    <property type="match status" value="1"/>
</dbReference>
<dbReference type="InterPro" id="IPR004153">
    <property type="entry name" value="CXCXC_repeat"/>
</dbReference>
<dbReference type="GO" id="GO:0005615">
    <property type="term" value="C:extracellular space"/>
    <property type="evidence" value="ECO:0007669"/>
    <property type="project" value="TreeGrafter"/>
</dbReference>
<keyword evidence="6" id="KW-0497">Mitogen</keyword>
<keyword evidence="4 8" id="KW-0732">Signal</keyword>
<comment type="subcellular location">
    <subcellularLocation>
        <location evidence="1">Secreted</location>
    </subcellularLocation>
</comment>
<proteinExistence type="inferred from homology"/>
<dbReference type="GO" id="GO:0016020">
    <property type="term" value="C:membrane"/>
    <property type="evidence" value="ECO:0007669"/>
    <property type="project" value="InterPro"/>
</dbReference>
<evidence type="ECO:0000256" key="4">
    <source>
        <dbReference type="ARBA" id="ARBA00022729"/>
    </source>
</evidence>
<dbReference type="SUPFAM" id="SSF57501">
    <property type="entry name" value="Cystine-knot cytokines"/>
    <property type="match status" value="1"/>
</dbReference>
<dbReference type="PANTHER" id="PTHR11633:SF1">
    <property type="entry name" value="LD28763P"/>
    <property type="match status" value="1"/>
</dbReference>